<accession>A0ABP1JRV0</accession>
<gene>
    <name evidence="1" type="ORF">HINF_LOCUS40959</name>
</gene>
<dbReference type="EMBL" id="CAXDID020000163">
    <property type="protein sequence ID" value="CAL6045277.1"/>
    <property type="molecule type" value="Genomic_DNA"/>
</dbReference>
<evidence type="ECO:0000313" key="2">
    <source>
        <dbReference type="Proteomes" id="UP001642409"/>
    </source>
</evidence>
<proteinExistence type="predicted"/>
<dbReference type="Gene3D" id="3.80.10.10">
    <property type="entry name" value="Ribonuclease Inhibitor"/>
    <property type="match status" value="1"/>
</dbReference>
<reference evidence="1 2" key="1">
    <citation type="submission" date="2024-07" db="EMBL/GenBank/DDBJ databases">
        <authorList>
            <person name="Akdeniz Z."/>
        </authorList>
    </citation>
    <scope>NUCLEOTIDE SEQUENCE [LARGE SCALE GENOMIC DNA]</scope>
</reference>
<sequence length="179" mass="20882">MQCVFCEFNFMILIELAYNEVSLKQIPLYKIYQVQYFQFSQKNFMRLNIYIKSLKYVKFQTLASRLTSTQLLLQNMYISIQLQNTGIQTIAACQLVKLLKNVKAIGRLDISNNQPSELAFYQIMKALKERGNGFSQEQITLDWVEVDEDDIREKVESYEEYSKIVEGISNLGKAIVFAK</sequence>
<protein>
    <submittedName>
        <fullName evidence="1">Leucine-rich_repeat domain superfamily</fullName>
    </submittedName>
</protein>
<dbReference type="Proteomes" id="UP001642409">
    <property type="component" value="Unassembled WGS sequence"/>
</dbReference>
<organism evidence="1 2">
    <name type="scientific">Hexamita inflata</name>
    <dbReference type="NCBI Taxonomy" id="28002"/>
    <lineage>
        <taxon>Eukaryota</taxon>
        <taxon>Metamonada</taxon>
        <taxon>Diplomonadida</taxon>
        <taxon>Hexamitidae</taxon>
        <taxon>Hexamitinae</taxon>
        <taxon>Hexamita</taxon>
    </lineage>
</organism>
<comment type="caution">
    <text evidence="1">The sequence shown here is derived from an EMBL/GenBank/DDBJ whole genome shotgun (WGS) entry which is preliminary data.</text>
</comment>
<dbReference type="InterPro" id="IPR032675">
    <property type="entry name" value="LRR_dom_sf"/>
</dbReference>
<evidence type="ECO:0000313" key="1">
    <source>
        <dbReference type="EMBL" id="CAL6045277.1"/>
    </source>
</evidence>
<dbReference type="SUPFAM" id="SSF52047">
    <property type="entry name" value="RNI-like"/>
    <property type="match status" value="1"/>
</dbReference>
<name>A0ABP1JRV0_9EUKA</name>
<keyword evidence="2" id="KW-1185">Reference proteome</keyword>